<accession>A0A1G7ZYD0</accession>
<name>A0A1G7ZYD0_9VIBR</name>
<evidence type="ECO:0000313" key="5">
    <source>
        <dbReference type="EMBL" id="SDH13626.1"/>
    </source>
</evidence>
<evidence type="ECO:0000259" key="4">
    <source>
        <dbReference type="PROSITE" id="PS51123"/>
    </source>
</evidence>
<dbReference type="InterPro" id="IPR006664">
    <property type="entry name" value="OMP_bac"/>
</dbReference>
<dbReference type="Pfam" id="PF00691">
    <property type="entry name" value="OmpA"/>
    <property type="match status" value="1"/>
</dbReference>
<feature type="domain" description="OmpA-like" evidence="4">
    <location>
        <begin position="150"/>
        <end position="266"/>
    </location>
</feature>
<dbReference type="GO" id="GO:0009279">
    <property type="term" value="C:cell outer membrane"/>
    <property type="evidence" value="ECO:0007669"/>
    <property type="project" value="UniProtKB-SubCell"/>
</dbReference>
<keyword evidence="2 3" id="KW-0472">Membrane</keyword>
<dbReference type="Gene3D" id="3.30.1330.60">
    <property type="entry name" value="OmpA-like domain"/>
    <property type="match status" value="1"/>
</dbReference>
<evidence type="ECO:0000256" key="2">
    <source>
        <dbReference type="ARBA" id="ARBA00023136"/>
    </source>
</evidence>
<dbReference type="EMBL" id="FNDD01000009">
    <property type="protein sequence ID" value="SDH13626.1"/>
    <property type="molecule type" value="Genomic_DNA"/>
</dbReference>
<keyword evidence="6" id="KW-1185">Reference proteome</keyword>
<dbReference type="PRINTS" id="PR01021">
    <property type="entry name" value="OMPADOMAIN"/>
</dbReference>
<dbReference type="PANTHER" id="PTHR30329">
    <property type="entry name" value="STATOR ELEMENT OF FLAGELLAR MOTOR COMPLEX"/>
    <property type="match status" value="1"/>
</dbReference>
<dbReference type="PROSITE" id="PS51123">
    <property type="entry name" value="OMPA_2"/>
    <property type="match status" value="1"/>
</dbReference>
<evidence type="ECO:0000256" key="3">
    <source>
        <dbReference type="PROSITE-ProRule" id="PRU00473"/>
    </source>
</evidence>
<dbReference type="CDD" id="cd07185">
    <property type="entry name" value="OmpA_C-like"/>
    <property type="match status" value="1"/>
</dbReference>
<sequence length="266" mass="29648">MCAACSSLAADYVVPFDEVKWHAEKADGGCRLYSSDDHSGIKVTFSTASAKPVALTITGRSIHSFGEDLLVETEPPIWGANHYETTTVSQVTRNKKSLTLDQGDDLIYRDIKSGAWLTVRDLFHSVTFPTANIREALNVFQSCTTHLPPVSFNQAQKTVFNFKSGALALTPAQREEIEAIAQLIHFDKRIVKVLLTGHSDNQGDTVVNLSVSKRRAQDVAYWLMLAGIPEEMMETRGQGDRYPVASNMDEKGRYQNRRVEVELVRQ</sequence>
<dbReference type="AlphaFoldDB" id="A0A1G7ZYD0"/>
<evidence type="ECO:0000313" key="6">
    <source>
        <dbReference type="Proteomes" id="UP000198854"/>
    </source>
</evidence>
<dbReference type="PRINTS" id="PR01023">
    <property type="entry name" value="NAFLGMOTY"/>
</dbReference>
<dbReference type="PANTHER" id="PTHR30329:SF17">
    <property type="entry name" value="LIPOPROTEIN YFIB-RELATED"/>
    <property type="match status" value="1"/>
</dbReference>
<comment type="subcellular location">
    <subcellularLocation>
        <location evidence="1">Cell outer membrane</location>
    </subcellularLocation>
</comment>
<dbReference type="Gene3D" id="2.60.40.2540">
    <property type="match status" value="1"/>
</dbReference>
<dbReference type="OrthoDB" id="6905929at2"/>
<organism evidence="5 6">
    <name type="scientific">Vibrio xiamenensis</name>
    <dbReference type="NCBI Taxonomy" id="861298"/>
    <lineage>
        <taxon>Bacteria</taxon>
        <taxon>Pseudomonadati</taxon>
        <taxon>Pseudomonadota</taxon>
        <taxon>Gammaproteobacteria</taxon>
        <taxon>Vibrionales</taxon>
        <taxon>Vibrionaceae</taxon>
        <taxon>Vibrio</taxon>
    </lineage>
</organism>
<gene>
    <name evidence="5" type="ORF">SAMN04488136_10931</name>
</gene>
<dbReference type="InterPro" id="IPR050330">
    <property type="entry name" value="Bact_OuterMem_StrucFunc"/>
</dbReference>
<reference evidence="5 6" key="1">
    <citation type="submission" date="2016-10" db="EMBL/GenBank/DDBJ databases">
        <authorList>
            <person name="de Groot N.N."/>
        </authorList>
    </citation>
    <scope>NUCLEOTIDE SEQUENCE [LARGE SCALE GENOMIC DNA]</scope>
    <source>
        <strain evidence="5 6">CGMCC 1.10228</strain>
    </source>
</reference>
<dbReference type="SUPFAM" id="SSF103088">
    <property type="entry name" value="OmpA-like"/>
    <property type="match status" value="1"/>
</dbReference>
<dbReference type="Proteomes" id="UP000198854">
    <property type="component" value="Unassembled WGS sequence"/>
</dbReference>
<protein>
    <submittedName>
        <fullName evidence="5">OmpA family protein</fullName>
    </submittedName>
</protein>
<dbReference type="InterPro" id="IPR006665">
    <property type="entry name" value="OmpA-like"/>
</dbReference>
<proteinExistence type="predicted"/>
<dbReference type="InterPro" id="IPR036737">
    <property type="entry name" value="OmpA-like_sf"/>
</dbReference>
<evidence type="ECO:0000256" key="1">
    <source>
        <dbReference type="ARBA" id="ARBA00004442"/>
    </source>
</evidence>
<dbReference type="STRING" id="861298.SAMN04488136_10931"/>